<dbReference type="InterPro" id="IPR001882">
    <property type="entry name" value="Biotin_BS"/>
</dbReference>
<dbReference type="InterPro" id="IPR001095">
    <property type="entry name" value="Acetyl_CoA_COase_a_su"/>
</dbReference>
<dbReference type="FunFam" id="3.20.20.70:FF:000033">
    <property type="entry name" value="Pyruvate carboxylase"/>
    <property type="match status" value="1"/>
</dbReference>
<dbReference type="GO" id="GO:0016743">
    <property type="term" value="F:carboxyl- or carbamoyltransferase activity"/>
    <property type="evidence" value="ECO:0007669"/>
    <property type="project" value="InterPro"/>
</dbReference>
<keyword evidence="5" id="KW-0067">ATP-binding</keyword>
<dbReference type="OrthoDB" id="196847at2759"/>
<gene>
    <name evidence="13" type="ORF">EZS28_003254</name>
</gene>
<keyword evidence="6" id="KW-0443">Lipid metabolism</keyword>
<dbReference type="AlphaFoldDB" id="A0A5J4X201"/>
<sequence length="915" mass="102316">EGGSGGALGLMMGNSVGMLSCGWYGVISPEGAASILGRYKDDEHKKIQFPKDCAQLAHVQQIYADQLLKKKVIDGIIWEEEDLGKLRENYTSFPQLKQRLLKFTWNELSKFEQLSPEQIVEHRYNRFRQLGPYLNLPKETLQQWKDEAKLSATPQIAQVKPIPGSAAQQKIETPKFAKYLVDLVLNAPHASFKTDKPIQFQTLHKLPSTAAIKALSEFESGLPEHLKQIGQTNAKQILDSKGPLAVRDWLIENRYKRVLITDTTMRDAHQSLLATRLRTSDMVAAAQEMKAVFGQAFSLEMWGGATFDVAFRFLRENPWERLRILRKLIPNVCFQMLIRGSNAVGYANYPDNAVEEFVRVAALAGIDIFRVFDCFNDTTKMASSVRAVLRANKIAEVCLCYTGDFLDPDEKIYTLEYYASVAKEIEAMGAHIIGVKDMAGLFKPENAAPFINKIHEVTKLPVHFHTHNTSGNALASCLAMSAAGCEIIDLAVSAMADLTSQPSLNAFLAATQHSVRPSTIPFKAVEPLASYWAVVRTYYQHLESGQLASTARVYEHEIPGGQYSNLLMQSKELGIWDRWDEVLDMYRDCNKALGNLIKVTPSSKVVGDLALFLLKKGLTADDVLEGKITIAYPESVKQLFRGELGYPHHWKPPFELTPEFISLRDRVLNGEPMREGAIASVKFDEIREILKKRFGRDPDDEEVESHVMYPGVFEGYNKFVSQFGEMATFVPTRVFWHGMEVGQKEVIYVPKNRIDADLAAVLHIDDNIDSKTESKDTKNGEDDDRPIEIRFELIRITPVDSNSYRTITLRINDINFSVKIADKDAGKAEGFSGIKADPEDKNQIAAPIPGIISEINTSVGAQVEKGQNIAKITAMKMDLRIQAPFAGKIADVGLRVGDKILAGTLIFVIQPKIKQ</sequence>
<evidence type="ECO:0000313" key="14">
    <source>
        <dbReference type="Proteomes" id="UP000324800"/>
    </source>
</evidence>
<evidence type="ECO:0000259" key="12">
    <source>
        <dbReference type="PROSITE" id="PS50991"/>
    </source>
</evidence>
<evidence type="ECO:0000256" key="1">
    <source>
        <dbReference type="ARBA" id="ARBA00011883"/>
    </source>
</evidence>
<evidence type="ECO:0000256" key="2">
    <source>
        <dbReference type="ARBA" id="ARBA00022516"/>
    </source>
</evidence>
<evidence type="ECO:0000259" key="11">
    <source>
        <dbReference type="PROSITE" id="PS50989"/>
    </source>
</evidence>
<dbReference type="InterPro" id="IPR029045">
    <property type="entry name" value="ClpP/crotonase-like_dom_sf"/>
</dbReference>
<evidence type="ECO:0000256" key="6">
    <source>
        <dbReference type="ARBA" id="ARBA00023098"/>
    </source>
</evidence>
<dbReference type="Pfam" id="PF03255">
    <property type="entry name" value="ACCA"/>
    <property type="match status" value="1"/>
</dbReference>
<evidence type="ECO:0000256" key="3">
    <source>
        <dbReference type="ARBA" id="ARBA00022741"/>
    </source>
</evidence>
<evidence type="ECO:0000313" key="13">
    <source>
        <dbReference type="EMBL" id="KAA6401210.1"/>
    </source>
</evidence>
<name>A0A5J4X201_9EUKA</name>
<dbReference type="PANTHER" id="PTHR43778:SF2">
    <property type="entry name" value="PYRUVATE CARBOXYLASE, MITOCHONDRIAL"/>
    <property type="match status" value="1"/>
</dbReference>
<comment type="caution">
    <text evidence="13">The sequence shown here is derived from an EMBL/GenBank/DDBJ whole genome shotgun (WGS) entry which is preliminary data.</text>
</comment>
<dbReference type="GO" id="GO:0009317">
    <property type="term" value="C:acetyl-CoA carboxylase complex"/>
    <property type="evidence" value="ECO:0007669"/>
    <property type="project" value="InterPro"/>
</dbReference>
<dbReference type="Gene3D" id="3.90.226.10">
    <property type="entry name" value="2-enoyl-CoA Hydratase, Chain A, domain 1"/>
    <property type="match status" value="1"/>
</dbReference>
<dbReference type="InterPro" id="IPR055268">
    <property type="entry name" value="PCB-like"/>
</dbReference>
<comment type="catalytic activity">
    <reaction evidence="9">
        <text>N(6)-carboxybiotinyl-L-lysyl-[protein] + acetyl-CoA = N(6)-biotinyl-L-lysyl-[protein] + malonyl-CoA</text>
        <dbReference type="Rhea" id="RHEA:54728"/>
        <dbReference type="Rhea" id="RHEA-COMP:10505"/>
        <dbReference type="Rhea" id="RHEA-COMP:10506"/>
        <dbReference type="ChEBI" id="CHEBI:57288"/>
        <dbReference type="ChEBI" id="CHEBI:57384"/>
        <dbReference type="ChEBI" id="CHEBI:83144"/>
        <dbReference type="ChEBI" id="CHEBI:83145"/>
        <dbReference type="EC" id="2.1.3.15"/>
    </reaction>
</comment>
<evidence type="ECO:0000256" key="7">
    <source>
        <dbReference type="ARBA" id="ARBA00023160"/>
    </source>
</evidence>
<feature type="domain" description="Lipoyl-binding" evidence="10">
    <location>
        <begin position="832"/>
        <end position="910"/>
    </location>
</feature>
<organism evidence="13 14">
    <name type="scientific">Streblomastix strix</name>
    <dbReference type="NCBI Taxonomy" id="222440"/>
    <lineage>
        <taxon>Eukaryota</taxon>
        <taxon>Metamonada</taxon>
        <taxon>Preaxostyla</taxon>
        <taxon>Oxymonadida</taxon>
        <taxon>Streblomastigidae</taxon>
        <taxon>Streblomastix</taxon>
    </lineage>
</organism>
<dbReference type="Pfam" id="PF02436">
    <property type="entry name" value="PYC_OADA"/>
    <property type="match status" value="1"/>
</dbReference>
<evidence type="ECO:0000256" key="9">
    <source>
        <dbReference type="ARBA" id="ARBA00049152"/>
    </source>
</evidence>
<dbReference type="Proteomes" id="UP000324800">
    <property type="component" value="Unassembled WGS sequence"/>
</dbReference>
<dbReference type="GO" id="GO:0006094">
    <property type="term" value="P:gluconeogenesis"/>
    <property type="evidence" value="ECO:0007669"/>
    <property type="project" value="TreeGrafter"/>
</dbReference>
<dbReference type="InterPro" id="IPR000891">
    <property type="entry name" value="PYR_CT"/>
</dbReference>
<dbReference type="GO" id="GO:0004736">
    <property type="term" value="F:pyruvate carboxylase activity"/>
    <property type="evidence" value="ECO:0007669"/>
    <property type="project" value="UniProtKB-ARBA"/>
</dbReference>
<dbReference type="InterPro" id="IPR003379">
    <property type="entry name" value="Carboxylase_cons_dom"/>
</dbReference>
<dbReference type="PROSITE" id="PS00188">
    <property type="entry name" value="BIOTIN"/>
    <property type="match status" value="1"/>
</dbReference>
<dbReference type="CDD" id="cd06850">
    <property type="entry name" value="biotinyl_domain"/>
    <property type="match status" value="1"/>
</dbReference>
<keyword evidence="2" id="KW-0444">Lipid biosynthesis</keyword>
<feature type="domain" description="CoA carboxyltransferase C-terminal" evidence="11">
    <location>
        <begin position="1"/>
        <end position="107"/>
    </location>
</feature>
<dbReference type="InterPro" id="IPR011053">
    <property type="entry name" value="Single_hybrid_motif"/>
</dbReference>
<dbReference type="Pfam" id="PF00682">
    <property type="entry name" value="HMGL-like"/>
    <property type="match status" value="1"/>
</dbReference>
<dbReference type="PROSITE" id="PS50968">
    <property type="entry name" value="BIOTINYL_LIPOYL"/>
    <property type="match status" value="1"/>
</dbReference>
<dbReference type="InterPro" id="IPR000089">
    <property type="entry name" value="Biotin_lipoyl"/>
</dbReference>
<feature type="domain" description="Pyruvate carboxyltransferase" evidence="12">
    <location>
        <begin position="258"/>
        <end position="526"/>
    </location>
</feature>
<accession>A0A5J4X201</accession>
<dbReference type="SUPFAM" id="SSF52096">
    <property type="entry name" value="ClpP/crotonase"/>
    <property type="match status" value="1"/>
</dbReference>
<dbReference type="EMBL" id="SNRW01000425">
    <property type="protein sequence ID" value="KAA6401210.1"/>
    <property type="molecule type" value="Genomic_DNA"/>
</dbReference>
<dbReference type="GO" id="GO:0006633">
    <property type="term" value="P:fatty acid biosynthetic process"/>
    <property type="evidence" value="ECO:0007669"/>
    <property type="project" value="UniProtKB-KW"/>
</dbReference>
<dbReference type="GO" id="GO:0003989">
    <property type="term" value="F:acetyl-CoA carboxylase activity"/>
    <property type="evidence" value="ECO:0007669"/>
    <property type="project" value="InterPro"/>
</dbReference>
<keyword evidence="7" id="KW-0275">Fatty acid biosynthesis</keyword>
<dbReference type="GO" id="GO:0005524">
    <property type="term" value="F:ATP binding"/>
    <property type="evidence" value="ECO:0007669"/>
    <property type="project" value="UniProtKB-KW"/>
</dbReference>
<feature type="non-terminal residue" evidence="13">
    <location>
        <position position="1"/>
    </location>
</feature>
<dbReference type="SUPFAM" id="SSF51569">
    <property type="entry name" value="Aldolase"/>
    <property type="match status" value="1"/>
</dbReference>
<dbReference type="Pfam" id="PF00364">
    <property type="entry name" value="Biotin_lipoyl"/>
    <property type="match status" value="1"/>
</dbReference>
<dbReference type="PROSITE" id="PS50989">
    <property type="entry name" value="COA_CT_CTER"/>
    <property type="match status" value="1"/>
</dbReference>
<evidence type="ECO:0000256" key="4">
    <source>
        <dbReference type="ARBA" id="ARBA00022832"/>
    </source>
</evidence>
<dbReference type="SUPFAM" id="SSF51230">
    <property type="entry name" value="Single hybrid motif"/>
    <property type="match status" value="1"/>
</dbReference>
<protein>
    <recommendedName>
        <fullName evidence="1">acetyl-CoA carboxytransferase</fullName>
        <ecNumber evidence="1">2.1.3.15</ecNumber>
    </recommendedName>
</protein>
<dbReference type="Gene3D" id="3.20.20.70">
    <property type="entry name" value="Aldolase class I"/>
    <property type="match status" value="1"/>
</dbReference>
<keyword evidence="8" id="KW-0092">Biotin</keyword>
<keyword evidence="13" id="KW-0670">Pyruvate</keyword>
<dbReference type="PANTHER" id="PTHR43778">
    <property type="entry name" value="PYRUVATE CARBOXYLASE"/>
    <property type="match status" value="1"/>
</dbReference>
<reference evidence="13 14" key="1">
    <citation type="submission" date="2019-03" db="EMBL/GenBank/DDBJ databases">
        <title>Single cell metagenomics reveals metabolic interactions within the superorganism composed of flagellate Streblomastix strix and complex community of Bacteroidetes bacteria on its surface.</title>
        <authorList>
            <person name="Treitli S.C."/>
            <person name="Kolisko M."/>
            <person name="Husnik F."/>
            <person name="Keeling P."/>
            <person name="Hampl V."/>
        </authorList>
    </citation>
    <scope>NUCLEOTIDE SEQUENCE [LARGE SCALE GENOMIC DNA]</scope>
    <source>
        <strain evidence="13">ST1C</strain>
    </source>
</reference>
<proteinExistence type="predicted"/>
<dbReference type="CDD" id="cd07937">
    <property type="entry name" value="DRE_TIM_PC_TC_5S"/>
    <property type="match status" value="1"/>
</dbReference>
<evidence type="ECO:0000259" key="10">
    <source>
        <dbReference type="PROSITE" id="PS50968"/>
    </source>
</evidence>
<evidence type="ECO:0000256" key="8">
    <source>
        <dbReference type="ARBA" id="ARBA00023267"/>
    </source>
</evidence>
<dbReference type="Gene3D" id="2.40.50.100">
    <property type="match status" value="1"/>
</dbReference>
<dbReference type="EC" id="2.1.3.15" evidence="1"/>
<evidence type="ECO:0000256" key="5">
    <source>
        <dbReference type="ARBA" id="ARBA00022840"/>
    </source>
</evidence>
<dbReference type="PROSITE" id="PS50991">
    <property type="entry name" value="PYR_CT"/>
    <property type="match status" value="1"/>
</dbReference>
<dbReference type="InterPro" id="IPR011763">
    <property type="entry name" value="COA_CT_C"/>
</dbReference>
<keyword evidence="4" id="KW-0276">Fatty acid metabolism</keyword>
<dbReference type="SUPFAM" id="SSF89000">
    <property type="entry name" value="post-HMGL domain-like"/>
    <property type="match status" value="1"/>
</dbReference>
<dbReference type="InterPro" id="IPR013785">
    <property type="entry name" value="Aldolase_TIM"/>
</dbReference>
<keyword evidence="3" id="KW-0547">Nucleotide-binding</keyword>
<dbReference type="NCBIfam" id="NF006761">
    <property type="entry name" value="PRK09282.1"/>
    <property type="match status" value="1"/>
</dbReference>